<dbReference type="InterPro" id="IPR035901">
    <property type="entry name" value="GIY-YIG_endonuc_sf"/>
</dbReference>
<organism evidence="2 3">
    <name type="scientific">Gottfriedia solisilvae</name>
    <dbReference type="NCBI Taxonomy" id="1516104"/>
    <lineage>
        <taxon>Bacteria</taxon>
        <taxon>Bacillati</taxon>
        <taxon>Bacillota</taxon>
        <taxon>Bacilli</taxon>
        <taxon>Bacillales</taxon>
        <taxon>Bacillaceae</taxon>
        <taxon>Gottfriedia</taxon>
    </lineage>
</organism>
<dbReference type="Pfam" id="PF01541">
    <property type="entry name" value="GIY-YIG"/>
    <property type="match status" value="1"/>
</dbReference>
<name>A0A8J3ARS2_9BACI</name>
<dbReference type="CDD" id="cd10451">
    <property type="entry name" value="GIY-YIG_LuxR_like"/>
    <property type="match status" value="1"/>
</dbReference>
<dbReference type="SUPFAM" id="SSF82771">
    <property type="entry name" value="GIY-YIG endonuclease"/>
    <property type="match status" value="1"/>
</dbReference>
<dbReference type="Proteomes" id="UP000626244">
    <property type="component" value="Unassembled WGS sequence"/>
</dbReference>
<comment type="caution">
    <text evidence="2">The sequence shown here is derived from an EMBL/GenBank/DDBJ whole genome shotgun (WGS) entry which is preliminary data.</text>
</comment>
<keyword evidence="3" id="KW-1185">Reference proteome</keyword>
<dbReference type="Gene3D" id="3.40.1440.10">
    <property type="entry name" value="GIY-YIG endonuclease"/>
    <property type="match status" value="1"/>
</dbReference>
<protein>
    <recommendedName>
        <fullName evidence="1">GIY-YIG domain-containing protein</fullName>
    </recommendedName>
</protein>
<dbReference type="OrthoDB" id="9134286at2"/>
<gene>
    <name evidence="2" type="ORF">GCM10007380_38730</name>
</gene>
<dbReference type="RefSeq" id="WP_088001920.1">
    <property type="nucleotide sequence ID" value="NZ_BMHB01000003.1"/>
</dbReference>
<reference evidence="3" key="1">
    <citation type="journal article" date="2019" name="Int. J. Syst. Evol. Microbiol.">
        <title>The Global Catalogue of Microorganisms (GCM) 10K type strain sequencing project: providing services to taxonomists for standard genome sequencing and annotation.</title>
        <authorList>
            <consortium name="The Broad Institute Genomics Platform"/>
            <consortium name="The Broad Institute Genome Sequencing Center for Infectious Disease"/>
            <person name="Wu L."/>
            <person name="Ma J."/>
        </authorList>
    </citation>
    <scope>NUCLEOTIDE SEQUENCE [LARGE SCALE GENOMIC DNA]</scope>
    <source>
        <strain evidence="3">CGMCC 1.14993</strain>
    </source>
</reference>
<sequence>MNRKKELKMQYKETKIQAGVYQIKNLVNGKVFIGSTMNFKTLNGKKFELVAGSSTNKQLQKEWNEFGKDQFMIEELETLKVKEEPYFDAKRELKKLEEKWLNELSPYGERGYHTEKIK</sequence>
<dbReference type="EMBL" id="BMHB01000003">
    <property type="protein sequence ID" value="GGI17595.1"/>
    <property type="molecule type" value="Genomic_DNA"/>
</dbReference>
<proteinExistence type="predicted"/>
<evidence type="ECO:0000259" key="1">
    <source>
        <dbReference type="Pfam" id="PF01541"/>
    </source>
</evidence>
<feature type="domain" description="GIY-YIG" evidence="1">
    <location>
        <begin position="18"/>
        <end position="106"/>
    </location>
</feature>
<dbReference type="AlphaFoldDB" id="A0A8J3ARS2"/>
<dbReference type="InterPro" id="IPR000305">
    <property type="entry name" value="GIY-YIG_endonuc"/>
</dbReference>
<evidence type="ECO:0000313" key="2">
    <source>
        <dbReference type="EMBL" id="GGI17595.1"/>
    </source>
</evidence>
<accession>A0A8J3ARS2</accession>
<evidence type="ECO:0000313" key="3">
    <source>
        <dbReference type="Proteomes" id="UP000626244"/>
    </source>
</evidence>